<dbReference type="RefSeq" id="WP_163097957.1">
    <property type="nucleotide sequence ID" value="NZ_CP127523.1"/>
</dbReference>
<protein>
    <submittedName>
        <fullName evidence="1">Uncharacterized protein</fullName>
    </submittedName>
</protein>
<sequence>MPDIDEVMEHFYRGLRGSEIQQRLSVIGFELNKVRKYANEWNTDSDLLSQSIVFLALSAYFTGLVPIVRIEGALFVEKDFRNEYAYALVARAYVEVAGRIHKGLRLWRLYKRGACTIADFNDGTKRLLARYQSADPAPYGYFIGQGFNVMTLIGSLEDKIPTIHELYGRLSCYIHGDLSYHMMSRQRSLITDLKLEDNPLIGDIEKDLTALRDVVFEDFDELLSVTRVLRERYDRMHQD</sequence>
<dbReference type="EMBL" id="WNJL01000034">
    <property type="protein sequence ID" value="NDU42721.1"/>
    <property type="molecule type" value="Genomic_DNA"/>
</dbReference>
<reference evidence="1" key="1">
    <citation type="submission" date="2019-11" db="EMBL/GenBank/DDBJ databases">
        <title>Acidithiobacillus ferrianus sp. nov.: a facultatively anaerobic and extremely acidophilic chemolithoautotroph.</title>
        <authorList>
            <person name="Norris P.R."/>
            <person name="Falagan C."/>
            <person name="Moya-Beltran A."/>
            <person name="Castro M."/>
            <person name="Quatrini R."/>
            <person name="Johnson D.B."/>
        </authorList>
    </citation>
    <scope>NUCLEOTIDE SEQUENCE [LARGE SCALE GENOMIC DNA]</scope>
    <source>
        <strain evidence="1">MG</strain>
    </source>
</reference>
<comment type="caution">
    <text evidence="1">The sequence shown here is derived from an EMBL/GenBank/DDBJ whole genome shotgun (WGS) entry which is preliminary data.</text>
</comment>
<dbReference type="AlphaFoldDB" id="A0A845UA06"/>
<name>A0A845UA06_9PROT</name>
<organism evidence="1">
    <name type="scientific">Acidithiobacillus ferrianus</name>
    <dbReference type="NCBI Taxonomy" id="2678518"/>
    <lineage>
        <taxon>Bacteria</taxon>
        <taxon>Pseudomonadati</taxon>
        <taxon>Pseudomonadota</taxon>
        <taxon>Acidithiobacillia</taxon>
        <taxon>Acidithiobacillales</taxon>
        <taxon>Acidithiobacillaceae</taxon>
        <taxon>Acidithiobacillus</taxon>
    </lineage>
</organism>
<accession>A0A845UA06</accession>
<proteinExistence type="predicted"/>
<gene>
    <name evidence="1" type="ORF">GL267_08740</name>
</gene>
<evidence type="ECO:0000313" key="1">
    <source>
        <dbReference type="EMBL" id="NDU42721.1"/>
    </source>
</evidence>